<name>A0ABU0IU89_9CAUL</name>
<keyword evidence="9" id="KW-0436">Ligase</keyword>
<dbReference type="SUPFAM" id="SSF52402">
    <property type="entry name" value="Adenine nucleotide alpha hydrolases-like"/>
    <property type="match status" value="1"/>
</dbReference>
<evidence type="ECO:0000256" key="7">
    <source>
        <dbReference type="ARBA" id="ARBA00048741"/>
    </source>
</evidence>
<comment type="caution">
    <text evidence="9">The sequence shown here is derived from an EMBL/GenBank/DDBJ whole genome shotgun (WGS) entry which is preliminary data.</text>
</comment>
<evidence type="ECO:0000256" key="6">
    <source>
        <dbReference type="ARBA" id="ARBA00022962"/>
    </source>
</evidence>
<dbReference type="GO" id="GO:0004066">
    <property type="term" value="F:asparagine synthase (glutamine-hydrolyzing) activity"/>
    <property type="evidence" value="ECO:0007669"/>
    <property type="project" value="UniProtKB-EC"/>
</dbReference>
<dbReference type="CDD" id="cd01991">
    <property type="entry name" value="Asn_synthase_B_C"/>
    <property type="match status" value="1"/>
</dbReference>
<dbReference type="NCBIfam" id="TIGR01536">
    <property type="entry name" value="asn_synth_AEB"/>
    <property type="match status" value="1"/>
</dbReference>
<comment type="catalytic activity">
    <reaction evidence="7">
        <text>L-aspartate + L-glutamine + ATP + H2O = L-asparagine + L-glutamate + AMP + diphosphate + H(+)</text>
        <dbReference type="Rhea" id="RHEA:12228"/>
        <dbReference type="ChEBI" id="CHEBI:15377"/>
        <dbReference type="ChEBI" id="CHEBI:15378"/>
        <dbReference type="ChEBI" id="CHEBI:29985"/>
        <dbReference type="ChEBI" id="CHEBI:29991"/>
        <dbReference type="ChEBI" id="CHEBI:30616"/>
        <dbReference type="ChEBI" id="CHEBI:33019"/>
        <dbReference type="ChEBI" id="CHEBI:58048"/>
        <dbReference type="ChEBI" id="CHEBI:58359"/>
        <dbReference type="ChEBI" id="CHEBI:456215"/>
        <dbReference type="EC" id="6.3.5.4"/>
    </reaction>
</comment>
<dbReference type="Gene3D" id="3.60.20.10">
    <property type="entry name" value="Glutamine Phosphoribosylpyrophosphate, subunit 1, domain 1"/>
    <property type="match status" value="1"/>
</dbReference>
<sequence length="634" mass="68581">MCDVLTHRGPDSQGIWADSAAGLVFGQRRLAVIDTSEAGLQPMQSASGRFVINYNGEIYNYLDVRAELEASGPVPNWRGHSDTETMLEAIDRWGLADTLARIEGQFAIALWDRQARRLYLARDRFGEKPLYYGWAGKALVFGSELKALRTVPGCPGEIDREALASFVRYGFVPHPRSIWRGISKLPPGTWTSFGPDDPPGSAPRIVTYWDAGEAASQAMADPWRGSESDAVEALDALLARTVKSRMIADVPLGAMLSGGVDSSTVVAMMQAHGQAAGPVKTFTLGFDEAGYDEAAAAKAVAAHLGTDHTELYVTAADALAVAPRLPSLYDEPFADASQIPTFLVSGLARSQVTVALSGDAGDEIFGGYNRYFHGAEVWKRAGGVPRSLRAGAAAALQAVSPDGWNRAAGALSAVLPAELSGGRAGEKIHKLAGVLSAADQDAYHQGLLSLWDDPGQVLVDRAQGLSLPGDHPVPAAMTSFAERAMYLDTRYYLPDDILAKVDRAAMGVSLEARAPFLDRDVFAFAWSLPMSMKIGGGRGKQVLRKVLDRYVPRALIDRPKQGFALPIGRWLRGELKDWGEALLAPSRLKDQGLFDPAAARRCWDEHQSGRRNWDTRLWVLLMAQAWLDEQRGAA</sequence>
<organism evidence="9 10">
    <name type="scientific">Caulobacter ginsengisoli</name>
    <dbReference type="NCBI Taxonomy" id="400775"/>
    <lineage>
        <taxon>Bacteria</taxon>
        <taxon>Pseudomonadati</taxon>
        <taxon>Pseudomonadota</taxon>
        <taxon>Alphaproteobacteria</taxon>
        <taxon>Caulobacterales</taxon>
        <taxon>Caulobacteraceae</taxon>
        <taxon>Caulobacter</taxon>
    </lineage>
</organism>
<evidence type="ECO:0000313" key="9">
    <source>
        <dbReference type="EMBL" id="MDQ0464926.1"/>
    </source>
</evidence>
<keyword evidence="10" id="KW-1185">Reference proteome</keyword>
<dbReference type="EMBL" id="JAUSVS010000005">
    <property type="protein sequence ID" value="MDQ0464926.1"/>
    <property type="molecule type" value="Genomic_DNA"/>
</dbReference>
<evidence type="ECO:0000259" key="8">
    <source>
        <dbReference type="PROSITE" id="PS51278"/>
    </source>
</evidence>
<keyword evidence="6" id="KW-0315">Glutamine amidotransferase</keyword>
<feature type="domain" description="Glutamine amidotransferase type-2" evidence="8">
    <location>
        <begin position="1"/>
        <end position="196"/>
    </location>
</feature>
<evidence type="ECO:0000256" key="3">
    <source>
        <dbReference type="ARBA" id="ARBA00012737"/>
    </source>
</evidence>
<comment type="pathway">
    <text evidence="1">Amino-acid biosynthesis; L-asparagine biosynthesis; L-asparagine from L-aspartate (L-Gln route): step 1/1.</text>
</comment>
<dbReference type="CDD" id="cd00712">
    <property type="entry name" value="AsnB"/>
    <property type="match status" value="1"/>
</dbReference>
<dbReference type="InterPro" id="IPR006426">
    <property type="entry name" value="Asn_synth_AEB"/>
</dbReference>
<dbReference type="Pfam" id="PF00733">
    <property type="entry name" value="Asn_synthase"/>
    <property type="match status" value="1"/>
</dbReference>
<evidence type="ECO:0000313" key="10">
    <source>
        <dbReference type="Proteomes" id="UP001228905"/>
    </source>
</evidence>
<protein>
    <recommendedName>
        <fullName evidence="3">asparagine synthase (glutamine-hydrolyzing)</fullName>
        <ecNumber evidence="3">6.3.5.4</ecNumber>
    </recommendedName>
</protein>
<dbReference type="PROSITE" id="PS51278">
    <property type="entry name" value="GATASE_TYPE_2"/>
    <property type="match status" value="1"/>
</dbReference>
<comment type="similarity">
    <text evidence="2">Belongs to the asparagine synthetase family.</text>
</comment>
<dbReference type="InterPro" id="IPR029055">
    <property type="entry name" value="Ntn_hydrolases_N"/>
</dbReference>
<dbReference type="Proteomes" id="UP001228905">
    <property type="component" value="Unassembled WGS sequence"/>
</dbReference>
<gene>
    <name evidence="9" type="ORF">QO010_002710</name>
</gene>
<dbReference type="InterPro" id="IPR033738">
    <property type="entry name" value="AsnB_N"/>
</dbReference>
<dbReference type="InterPro" id="IPR017932">
    <property type="entry name" value="GATase_2_dom"/>
</dbReference>
<dbReference type="PANTHER" id="PTHR43284:SF1">
    <property type="entry name" value="ASPARAGINE SYNTHETASE"/>
    <property type="match status" value="1"/>
</dbReference>
<evidence type="ECO:0000256" key="2">
    <source>
        <dbReference type="ARBA" id="ARBA00005752"/>
    </source>
</evidence>
<keyword evidence="4" id="KW-0547">Nucleotide-binding</keyword>
<dbReference type="InterPro" id="IPR001962">
    <property type="entry name" value="Asn_synthase"/>
</dbReference>
<proteinExistence type="inferred from homology"/>
<dbReference type="PIRSF" id="PIRSF001589">
    <property type="entry name" value="Asn_synthetase_glu-h"/>
    <property type="match status" value="1"/>
</dbReference>
<dbReference type="InterPro" id="IPR014729">
    <property type="entry name" value="Rossmann-like_a/b/a_fold"/>
</dbReference>
<evidence type="ECO:0000256" key="4">
    <source>
        <dbReference type="ARBA" id="ARBA00022741"/>
    </source>
</evidence>
<evidence type="ECO:0000256" key="5">
    <source>
        <dbReference type="ARBA" id="ARBA00022840"/>
    </source>
</evidence>
<dbReference type="Gene3D" id="3.40.50.620">
    <property type="entry name" value="HUPs"/>
    <property type="match status" value="1"/>
</dbReference>
<dbReference type="EC" id="6.3.5.4" evidence="3"/>
<accession>A0ABU0IU89</accession>
<dbReference type="SUPFAM" id="SSF56235">
    <property type="entry name" value="N-terminal nucleophile aminohydrolases (Ntn hydrolases)"/>
    <property type="match status" value="1"/>
</dbReference>
<reference evidence="9 10" key="1">
    <citation type="submission" date="2023-07" db="EMBL/GenBank/DDBJ databases">
        <title>Genomic Encyclopedia of Type Strains, Phase IV (KMG-IV): sequencing the most valuable type-strain genomes for metagenomic binning, comparative biology and taxonomic classification.</title>
        <authorList>
            <person name="Goeker M."/>
        </authorList>
    </citation>
    <scope>NUCLEOTIDE SEQUENCE [LARGE SCALE GENOMIC DNA]</scope>
    <source>
        <strain evidence="9 10">DSM 18695</strain>
    </source>
</reference>
<dbReference type="PANTHER" id="PTHR43284">
    <property type="entry name" value="ASPARAGINE SYNTHETASE (GLUTAMINE-HYDROLYZING)"/>
    <property type="match status" value="1"/>
</dbReference>
<dbReference type="Pfam" id="PF13537">
    <property type="entry name" value="GATase_7"/>
    <property type="match status" value="1"/>
</dbReference>
<keyword evidence="5" id="KW-0067">ATP-binding</keyword>
<dbReference type="InterPro" id="IPR051786">
    <property type="entry name" value="ASN_synthetase/amidase"/>
</dbReference>
<evidence type="ECO:0000256" key="1">
    <source>
        <dbReference type="ARBA" id="ARBA00005187"/>
    </source>
</evidence>